<accession>A0A344L5J8</accession>
<organism evidence="4 5">
    <name type="scientific">Amycolatopsis albispora</name>
    <dbReference type="NCBI Taxonomy" id="1804986"/>
    <lineage>
        <taxon>Bacteria</taxon>
        <taxon>Bacillati</taxon>
        <taxon>Actinomycetota</taxon>
        <taxon>Actinomycetes</taxon>
        <taxon>Pseudonocardiales</taxon>
        <taxon>Pseudonocardiaceae</taxon>
        <taxon>Amycolatopsis</taxon>
    </lineage>
</organism>
<feature type="region of interest" description="Disordered" evidence="2">
    <location>
        <begin position="1"/>
        <end position="46"/>
    </location>
</feature>
<comment type="similarity">
    <text evidence="1">Belongs to the UPF0337 (CsbD) family.</text>
</comment>
<dbReference type="SUPFAM" id="SSF69047">
    <property type="entry name" value="Hypothetical protein YjbJ"/>
    <property type="match status" value="1"/>
</dbReference>
<evidence type="ECO:0000256" key="1">
    <source>
        <dbReference type="ARBA" id="ARBA00009129"/>
    </source>
</evidence>
<dbReference type="Proteomes" id="UP000250434">
    <property type="component" value="Chromosome"/>
</dbReference>
<dbReference type="Pfam" id="PF05532">
    <property type="entry name" value="CsbD"/>
    <property type="match status" value="1"/>
</dbReference>
<protein>
    <recommendedName>
        <fullName evidence="3">CsbD-like domain-containing protein</fullName>
    </recommendedName>
</protein>
<keyword evidence="5" id="KW-1185">Reference proteome</keyword>
<dbReference type="InterPro" id="IPR036629">
    <property type="entry name" value="YjbJ_sf"/>
</dbReference>
<dbReference type="KEGG" id="aab:A4R43_12810"/>
<evidence type="ECO:0000256" key="2">
    <source>
        <dbReference type="SAM" id="MobiDB-lite"/>
    </source>
</evidence>
<feature type="domain" description="CsbD-like" evidence="3">
    <location>
        <begin position="5"/>
        <end position="55"/>
    </location>
</feature>
<feature type="compositionally biased region" description="Basic and acidic residues" evidence="2">
    <location>
        <begin position="7"/>
        <end position="32"/>
    </location>
</feature>
<evidence type="ECO:0000313" key="5">
    <source>
        <dbReference type="Proteomes" id="UP000250434"/>
    </source>
</evidence>
<dbReference type="EMBL" id="CP015163">
    <property type="protein sequence ID" value="AXB43322.1"/>
    <property type="molecule type" value="Genomic_DNA"/>
</dbReference>
<dbReference type="OrthoDB" id="2143260at2"/>
<name>A0A344L5J8_9PSEU</name>
<evidence type="ECO:0000259" key="3">
    <source>
        <dbReference type="Pfam" id="PF05532"/>
    </source>
</evidence>
<proteinExistence type="inferred from homology"/>
<reference evidence="4 5" key="1">
    <citation type="submission" date="2016-04" db="EMBL/GenBank/DDBJ databases">
        <title>Complete genome sequence and analysis of deep-sea sediment isolate, Amycolatopsis sp. WP1.</title>
        <authorList>
            <person name="Wang H."/>
            <person name="Chen S."/>
            <person name="Wu Q."/>
        </authorList>
    </citation>
    <scope>NUCLEOTIDE SEQUENCE [LARGE SCALE GENOMIC DNA]</scope>
    <source>
        <strain evidence="4 5">WP1</strain>
    </source>
</reference>
<dbReference type="AlphaFoldDB" id="A0A344L5J8"/>
<dbReference type="Gene3D" id="1.10.1470.10">
    <property type="entry name" value="YjbJ"/>
    <property type="match status" value="1"/>
</dbReference>
<dbReference type="RefSeq" id="WP_113692568.1">
    <property type="nucleotide sequence ID" value="NZ_CP015163.1"/>
</dbReference>
<evidence type="ECO:0000313" key="4">
    <source>
        <dbReference type="EMBL" id="AXB43322.1"/>
    </source>
</evidence>
<gene>
    <name evidence="4" type="ORF">A4R43_12810</name>
</gene>
<dbReference type="InterPro" id="IPR008462">
    <property type="entry name" value="CsbD"/>
</dbReference>
<sequence length="68" mass="6929">MSLGDKISNKAEDLGGKAKEAAGRATGDEQLRAEGQGDQAKAGLKGAVEDVKDAVGDAADKVKGVFKR</sequence>